<dbReference type="Proteomes" id="UP001149165">
    <property type="component" value="Unassembled WGS sequence"/>
</dbReference>
<keyword evidence="11" id="KW-1185">Reference proteome</keyword>
<dbReference type="InterPro" id="IPR050524">
    <property type="entry name" value="APC_YAT"/>
</dbReference>
<evidence type="ECO:0000259" key="9">
    <source>
        <dbReference type="Pfam" id="PF00324"/>
    </source>
</evidence>
<keyword evidence="5 8" id="KW-1133">Transmembrane helix</keyword>
<feature type="transmembrane region" description="Helical" evidence="8">
    <location>
        <begin position="293"/>
        <end position="317"/>
    </location>
</feature>
<evidence type="ECO:0000256" key="6">
    <source>
        <dbReference type="ARBA" id="ARBA00023136"/>
    </source>
</evidence>
<evidence type="ECO:0000256" key="8">
    <source>
        <dbReference type="SAM" id="Phobius"/>
    </source>
</evidence>
<dbReference type="GO" id="GO:0015171">
    <property type="term" value="F:amino acid transmembrane transporter activity"/>
    <property type="evidence" value="ECO:0007669"/>
    <property type="project" value="TreeGrafter"/>
</dbReference>
<dbReference type="PIRSF" id="PIRSF006060">
    <property type="entry name" value="AA_transporter"/>
    <property type="match status" value="1"/>
</dbReference>
<dbReference type="PANTHER" id="PTHR43341:SF34">
    <property type="entry name" value="TRANSPORTER, PUTATIVE (EUROFUNG)-RELATED"/>
    <property type="match status" value="1"/>
</dbReference>
<dbReference type="AlphaFoldDB" id="A0A9W9JZI1"/>
<feature type="transmembrane region" description="Helical" evidence="8">
    <location>
        <begin position="371"/>
        <end position="391"/>
    </location>
</feature>
<dbReference type="OrthoDB" id="4448636at2759"/>
<protein>
    <submittedName>
        <fullName evidence="10">Amino acid/polyamine transporter I</fullName>
    </submittedName>
</protein>
<dbReference type="GO" id="GO:0016020">
    <property type="term" value="C:membrane"/>
    <property type="evidence" value="ECO:0007669"/>
    <property type="project" value="UniProtKB-SubCell"/>
</dbReference>
<organism evidence="10 11">
    <name type="scientific">Penicillium angulare</name>
    <dbReference type="NCBI Taxonomy" id="116970"/>
    <lineage>
        <taxon>Eukaryota</taxon>
        <taxon>Fungi</taxon>
        <taxon>Dikarya</taxon>
        <taxon>Ascomycota</taxon>
        <taxon>Pezizomycotina</taxon>
        <taxon>Eurotiomycetes</taxon>
        <taxon>Eurotiomycetidae</taxon>
        <taxon>Eurotiales</taxon>
        <taxon>Aspergillaceae</taxon>
        <taxon>Penicillium</taxon>
    </lineage>
</organism>
<dbReference type="PROSITE" id="PS00218">
    <property type="entry name" value="AMINO_ACID_PERMEASE_1"/>
    <property type="match status" value="1"/>
</dbReference>
<dbReference type="PANTHER" id="PTHR43341">
    <property type="entry name" value="AMINO ACID PERMEASE"/>
    <property type="match status" value="1"/>
</dbReference>
<feature type="domain" description="Amino acid permease/ SLC12A" evidence="9">
    <location>
        <begin position="2"/>
        <end position="467"/>
    </location>
</feature>
<name>A0A9W9JZI1_9EURO</name>
<dbReference type="InterPro" id="IPR004840">
    <property type="entry name" value="Amino_acid_permease_CS"/>
</dbReference>
<dbReference type="InterPro" id="IPR004841">
    <property type="entry name" value="AA-permease/SLC12A_dom"/>
</dbReference>
<evidence type="ECO:0000313" key="10">
    <source>
        <dbReference type="EMBL" id="KAJ5087629.1"/>
    </source>
</evidence>
<accession>A0A9W9JZI1</accession>
<feature type="transmembrane region" description="Helical" evidence="8">
    <location>
        <begin position="28"/>
        <end position="51"/>
    </location>
</feature>
<gene>
    <name evidence="10" type="ORF">N7456_011245</name>
</gene>
<evidence type="ECO:0000256" key="2">
    <source>
        <dbReference type="ARBA" id="ARBA00022448"/>
    </source>
</evidence>
<sequence length="526" mass="57623">MGVGPTLGTGVFLAGGQALAVGGPGSLLVSYISLSLLVYFMATSVGEVATYGPRRHGAMIMHGYRYMKNNSLAFATASLRWYTMAMFVPYEIITSMVTIGQWSPGKPVGMWLILVTLSTVGSNLVPERIFRSSEKLLHRVKIGTMTSLVALSLSICLGGRTGYDRWGFQYWKNPGAMHEYLARGSVGKFLGLLQSLHLSTAAFSFVPEMIVHRAELAETMDETEITEQIQPAENSNIPRKVVTDVFQTTAPYVLSSLCMGVMAPYNDPLLTNNGTGAGMSPFVIGMYRARIKILPVTATLAIFLSSVSSSHTFLYLASRSLHAMAQADQAPSMFKIQNSWGVPWVSVLFTSTFTSLTLLSMATSSSIMTTYFILFVSSSGYLSWMLSCVIYRRYRQHLRAHKVTTAYRHSIQPLGSIVSFIVSTILLLSNGLNSAVPGNKTGPRGARIAMSYLSIPLFFFLYLIHQFGEAIPRSLDSEANSVREMPLGPTTKCPPPARLPHGRSLQPPTAVDLDQVWVMAREARET</sequence>
<evidence type="ECO:0000256" key="1">
    <source>
        <dbReference type="ARBA" id="ARBA00004141"/>
    </source>
</evidence>
<feature type="transmembrane region" description="Helical" evidence="8">
    <location>
        <begin position="411"/>
        <end position="432"/>
    </location>
</feature>
<reference evidence="10" key="1">
    <citation type="submission" date="2022-11" db="EMBL/GenBank/DDBJ databases">
        <authorList>
            <person name="Petersen C."/>
        </authorList>
    </citation>
    <scope>NUCLEOTIDE SEQUENCE</scope>
    <source>
        <strain evidence="10">IBT 30069</strain>
    </source>
</reference>
<keyword evidence="4" id="KW-0029">Amino-acid transport</keyword>
<feature type="transmembrane region" description="Helical" evidence="8">
    <location>
        <begin position="110"/>
        <end position="130"/>
    </location>
</feature>
<dbReference type="EMBL" id="JAPQKH010000007">
    <property type="protein sequence ID" value="KAJ5087629.1"/>
    <property type="molecule type" value="Genomic_DNA"/>
</dbReference>
<comment type="caution">
    <text evidence="10">The sequence shown here is derived from an EMBL/GenBank/DDBJ whole genome shotgun (WGS) entry which is preliminary data.</text>
</comment>
<feature type="transmembrane region" description="Helical" evidence="8">
    <location>
        <begin position="72"/>
        <end position="90"/>
    </location>
</feature>
<reference evidence="10" key="2">
    <citation type="journal article" date="2023" name="IMA Fungus">
        <title>Comparative genomic study of the Penicillium genus elucidates a diverse pangenome and 15 lateral gene transfer events.</title>
        <authorList>
            <person name="Petersen C."/>
            <person name="Sorensen T."/>
            <person name="Nielsen M.R."/>
            <person name="Sondergaard T.E."/>
            <person name="Sorensen J.L."/>
            <person name="Fitzpatrick D.A."/>
            <person name="Frisvad J.C."/>
            <person name="Nielsen K.L."/>
        </authorList>
    </citation>
    <scope>NUCLEOTIDE SEQUENCE</scope>
    <source>
        <strain evidence="10">IBT 30069</strain>
    </source>
</reference>
<keyword evidence="2" id="KW-0813">Transport</keyword>
<evidence type="ECO:0000256" key="4">
    <source>
        <dbReference type="ARBA" id="ARBA00022970"/>
    </source>
</evidence>
<proteinExistence type="predicted"/>
<comment type="subcellular location">
    <subcellularLocation>
        <location evidence="1">Membrane</location>
        <topology evidence="1">Multi-pass membrane protein</topology>
    </subcellularLocation>
</comment>
<evidence type="ECO:0000256" key="5">
    <source>
        <dbReference type="ARBA" id="ARBA00022989"/>
    </source>
</evidence>
<keyword evidence="6 8" id="KW-0472">Membrane</keyword>
<dbReference type="Gene3D" id="1.20.1740.10">
    <property type="entry name" value="Amino acid/polyamine transporter I"/>
    <property type="match status" value="1"/>
</dbReference>
<evidence type="ECO:0000256" key="7">
    <source>
        <dbReference type="SAM" id="MobiDB-lite"/>
    </source>
</evidence>
<feature type="transmembrane region" description="Helical" evidence="8">
    <location>
        <begin position="444"/>
        <end position="464"/>
    </location>
</feature>
<evidence type="ECO:0000256" key="3">
    <source>
        <dbReference type="ARBA" id="ARBA00022692"/>
    </source>
</evidence>
<keyword evidence="3 8" id="KW-0812">Transmembrane</keyword>
<dbReference type="Pfam" id="PF00324">
    <property type="entry name" value="AA_permease"/>
    <property type="match status" value="1"/>
</dbReference>
<evidence type="ECO:0000313" key="11">
    <source>
        <dbReference type="Proteomes" id="UP001149165"/>
    </source>
</evidence>
<feature type="region of interest" description="Disordered" evidence="7">
    <location>
        <begin position="483"/>
        <end position="505"/>
    </location>
</feature>